<dbReference type="SUPFAM" id="SSF103473">
    <property type="entry name" value="MFS general substrate transporter"/>
    <property type="match status" value="1"/>
</dbReference>
<feature type="transmembrane region" description="Helical" evidence="1">
    <location>
        <begin position="220"/>
        <end position="240"/>
    </location>
</feature>
<feature type="transmembrane region" description="Helical" evidence="1">
    <location>
        <begin position="362"/>
        <end position="379"/>
    </location>
</feature>
<dbReference type="InterPro" id="IPR052528">
    <property type="entry name" value="Sugar_transport-like"/>
</dbReference>
<dbReference type="EMBL" id="FOJB01000001">
    <property type="protein sequence ID" value="SEW23525.1"/>
    <property type="molecule type" value="Genomic_DNA"/>
</dbReference>
<keyword evidence="1" id="KW-0812">Transmembrane</keyword>
<dbReference type="Proteomes" id="UP000199650">
    <property type="component" value="Unassembled WGS sequence"/>
</dbReference>
<name>A0A1I0Q936_9RHOB</name>
<dbReference type="STRING" id="1173584.SAMN05444851_2348"/>
<sequence length="457" mass="47567">MEKRAPHGPMVTPTPGGARMSETHLMIANSLRKMRGQSIGTAGAGGRTDQCHNGNGLVHVLSLSASKTADALIDPKLVLSWLMGAIGAPVFLIGALVPVREAGALLPQLWVARWVQTQSIRKRFWAIGAAVQGVMAVGIAMVALKLEGAWAGWLILAAVAVLAISRSVASTTYKDALARSVPQGKRGAVIGAAGSIAATFGFAYGASMSFGVFGGVSVEAVAGFVFLAGLLFIAAALMFMQLQEDATTDAKENAQAWSEFFQPLFTDRSFQFFILARSFLTATAFAPPFIVMVTVGASESSLTRLGPMVVASALAASASAFLWGRLSDKSSRLSLILAGLIASGVYALTAGVVLWGSGALNMWYATSLMFVAQVAYQGVRSGRSIFLTDMTQNDMRLRYTALSNTVIGIVLLAGLGLGGVAHFAGAAHALLLCAVMAAIGAGFATRLARTECDGVPQ</sequence>
<dbReference type="InterPro" id="IPR036259">
    <property type="entry name" value="MFS_trans_sf"/>
</dbReference>
<dbReference type="AlphaFoldDB" id="A0A1I0Q936"/>
<feature type="transmembrane region" description="Helical" evidence="1">
    <location>
        <begin position="399"/>
        <end position="417"/>
    </location>
</feature>
<dbReference type="Gene3D" id="1.20.1250.20">
    <property type="entry name" value="MFS general substrate transporter like domains"/>
    <property type="match status" value="1"/>
</dbReference>
<feature type="transmembrane region" description="Helical" evidence="1">
    <location>
        <begin position="305"/>
        <end position="323"/>
    </location>
</feature>
<reference evidence="2 3" key="1">
    <citation type="submission" date="2016-10" db="EMBL/GenBank/DDBJ databases">
        <authorList>
            <person name="de Groot N.N."/>
        </authorList>
    </citation>
    <scope>NUCLEOTIDE SEQUENCE [LARGE SCALE GENOMIC DNA]</scope>
    <source>
        <strain evidence="2 3">DSM 29439</strain>
    </source>
</reference>
<feature type="transmembrane region" description="Helical" evidence="1">
    <location>
        <begin position="150"/>
        <end position="169"/>
    </location>
</feature>
<evidence type="ECO:0000256" key="1">
    <source>
        <dbReference type="SAM" id="Phobius"/>
    </source>
</evidence>
<keyword evidence="1" id="KW-1133">Transmembrane helix</keyword>
<proteinExistence type="predicted"/>
<feature type="transmembrane region" description="Helical" evidence="1">
    <location>
        <begin position="189"/>
        <end position="214"/>
    </location>
</feature>
<dbReference type="PANTHER" id="PTHR23526">
    <property type="entry name" value="INTEGRAL MEMBRANE TRANSPORT PROTEIN-RELATED"/>
    <property type="match status" value="1"/>
</dbReference>
<feature type="transmembrane region" description="Helical" evidence="1">
    <location>
        <begin position="335"/>
        <end position="356"/>
    </location>
</feature>
<accession>A0A1I0Q936</accession>
<feature type="transmembrane region" description="Helical" evidence="1">
    <location>
        <begin position="423"/>
        <end position="444"/>
    </location>
</feature>
<dbReference type="PANTHER" id="PTHR23526:SF2">
    <property type="entry name" value="MAJOR FACILITATOR SUPERFAMILY (MFS) PROFILE DOMAIN-CONTAINING PROTEIN"/>
    <property type="match status" value="1"/>
</dbReference>
<evidence type="ECO:0000313" key="3">
    <source>
        <dbReference type="Proteomes" id="UP000199650"/>
    </source>
</evidence>
<gene>
    <name evidence="2" type="ORF">SAMN05444851_2348</name>
</gene>
<feature type="transmembrane region" description="Helical" evidence="1">
    <location>
        <begin position="124"/>
        <end position="144"/>
    </location>
</feature>
<keyword evidence="1" id="KW-0472">Membrane</keyword>
<feature type="transmembrane region" description="Helical" evidence="1">
    <location>
        <begin position="272"/>
        <end position="293"/>
    </location>
</feature>
<keyword evidence="3" id="KW-1185">Reference proteome</keyword>
<feature type="transmembrane region" description="Helical" evidence="1">
    <location>
        <begin position="78"/>
        <end position="99"/>
    </location>
</feature>
<organism evidence="2 3">
    <name type="scientific">Aliiroseovarius sediminilitoris</name>
    <dbReference type="NCBI Taxonomy" id="1173584"/>
    <lineage>
        <taxon>Bacteria</taxon>
        <taxon>Pseudomonadati</taxon>
        <taxon>Pseudomonadota</taxon>
        <taxon>Alphaproteobacteria</taxon>
        <taxon>Rhodobacterales</taxon>
        <taxon>Paracoccaceae</taxon>
        <taxon>Aliiroseovarius</taxon>
    </lineage>
</organism>
<protein>
    <submittedName>
        <fullName evidence="2">MFS-type transporter involved in bile tolerance, Atg22 family</fullName>
    </submittedName>
</protein>
<evidence type="ECO:0000313" key="2">
    <source>
        <dbReference type="EMBL" id="SEW23525.1"/>
    </source>
</evidence>